<dbReference type="GO" id="GO:0009097">
    <property type="term" value="P:isoleucine biosynthetic process"/>
    <property type="evidence" value="ECO:0007669"/>
    <property type="project" value="UniProtKB-UniRule"/>
</dbReference>
<dbReference type="SUPFAM" id="SSF55021">
    <property type="entry name" value="ACT-like"/>
    <property type="match status" value="2"/>
</dbReference>
<evidence type="ECO:0000313" key="10">
    <source>
        <dbReference type="EMBL" id="AXL22369.1"/>
    </source>
</evidence>
<dbReference type="Gene3D" id="3.30.70.1150">
    <property type="entry name" value="ACT-like. Chain A, domain 2"/>
    <property type="match status" value="1"/>
</dbReference>
<dbReference type="PROSITE" id="PS51671">
    <property type="entry name" value="ACT"/>
    <property type="match status" value="1"/>
</dbReference>
<keyword evidence="8" id="KW-0808">Transferase</keyword>
<keyword evidence="11" id="KW-1185">Reference proteome</keyword>
<dbReference type="InterPro" id="IPR002912">
    <property type="entry name" value="ACT_dom"/>
</dbReference>
<reference evidence="10 11" key="1">
    <citation type="submission" date="2018-05" db="EMBL/GenBank/DDBJ databases">
        <title>Complete genome sequence of Megasphaera sp. AJH120T, isolated from the ceca of a chicken.</title>
        <authorList>
            <person name="Maki J."/>
            <person name="Looft T."/>
        </authorList>
    </citation>
    <scope>NUCLEOTIDE SEQUENCE [LARGE SCALE GENOMIC DNA]</scope>
    <source>
        <strain evidence="10 11">AJH120</strain>
    </source>
</reference>
<comment type="catalytic activity">
    <reaction evidence="7 8">
        <text>2 pyruvate + H(+) = (2S)-2-acetolactate + CO2</text>
        <dbReference type="Rhea" id="RHEA:25249"/>
        <dbReference type="ChEBI" id="CHEBI:15361"/>
        <dbReference type="ChEBI" id="CHEBI:15378"/>
        <dbReference type="ChEBI" id="CHEBI:16526"/>
        <dbReference type="ChEBI" id="CHEBI:58476"/>
        <dbReference type="EC" id="2.2.1.6"/>
    </reaction>
</comment>
<dbReference type="EMBL" id="CP029462">
    <property type="protein sequence ID" value="AXL22369.1"/>
    <property type="molecule type" value="Genomic_DNA"/>
</dbReference>
<evidence type="ECO:0000256" key="8">
    <source>
        <dbReference type="RuleBase" id="RU368092"/>
    </source>
</evidence>
<comment type="pathway">
    <text evidence="2 8">Amino-acid biosynthesis; L-valine biosynthesis; L-valine from pyruvate: step 1/4.</text>
</comment>
<dbReference type="NCBIfam" id="NF008864">
    <property type="entry name" value="PRK11895.1"/>
    <property type="match status" value="1"/>
</dbReference>
<organism evidence="10 11">
    <name type="scientific">Megasphaera stantonii</name>
    <dbReference type="NCBI Taxonomy" id="2144175"/>
    <lineage>
        <taxon>Bacteria</taxon>
        <taxon>Bacillati</taxon>
        <taxon>Bacillota</taxon>
        <taxon>Negativicutes</taxon>
        <taxon>Veillonellales</taxon>
        <taxon>Veillonellaceae</taxon>
        <taxon>Megasphaera</taxon>
    </lineage>
</organism>
<evidence type="ECO:0000256" key="3">
    <source>
        <dbReference type="ARBA" id="ARBA00006341"/>
    </source>
</evidence>
<dbReference type="InterPro" id="IPR039557">
    <property type="entry name" value="AHAS_ACT"/>
</dbReference>
<evidence type="ECO:0000256" key="5">
    <source>
        <dbReference type="ARBA" id="ARBA00022605"/>
    </source>
</evidence>
<dbReference type="InterPro" id="IPR019455">
    <property type="entry name" value="Acetolactate_synth_ssu_C"/>
</dbReference>
<dbReference type="AlphaFoldDB" id="A0A346B2M6"/>
<gene>
    <name evidence="10" type="ORF">DKB62_05440</name>
</gene>
<dbReference type="UniPathway" id="UPA00047">
    <property type="reaction ID" value="UER00055"/>
</dbReference>
<name>A0A346B2M6_9FIRM</name>
<accession>A0A346B2M6</accession>
<evidence type="ECO:0000256" key="4">
    <source>
        <dbReference type="ARBA" id="ARBA00011744"/>
    </source>
</evidence>
<dbReference type="Pfam" id="PF10369">
    <property type="entry name" value="ALS_ss_C"/>
    <property type="match status" value="1"/>
</dbReference>
<sequence>MRQHLAILADNKPGVLTHVAGLISRRAINIECINAGYTEEPDVTRINIVVSVENRWELDQAVNQLAKLIDVIKVVNLDDAPLVSYELAMVKVKCDTPAVRDELTNIANLFHAKVVDVQRDSLIFRLTGREDHIEALLRMLDDYEVIEIARTGQISLSRGVIPVKQMRMR</sequence>
<dbReference type="UniPathway" id="UPA00049">
    <property type="reaction ID" value="UER00059"/>
</dbReference>
<comment type="subunit">
    <text evidence="4 8">Dimer of large and small chains.</text>
</comment>
<proteinExistence type="inferred from homology"/>
<keyword evidence="6 8" id="KW-0100">Branched-chain amino acid biosynthesis</keyword>
<dbReference type="GO" id="GO:0005829">
    <property type="term" value="C:cytosol"/>
    <property type="evidence" value="ECO:0007669"/>
    <property type="project" value="TreeGrafter"/>
</dbReference>
<dbReference type="InterPro" id="IPR054480">
    <property type="entry name" value="AHAS_small-like_ACT"/>
</dbReference>
<dbReference type="Pfam" id="PF22629">
    <property type="entry name" value="ACT_AHAS_ss"/>
    <property type="match status" value="1"/>
</dbReference>
<keyword evidence="5 8" id="KW-0028">Amino-acid biosynthesis</keyword>
<dbReference type="CDD" id="cd04878">
    <property type="entry name" value="ACT_AHAS"/>
    <property type="match status" value="1"/>
</dbReference>
<evidence type="ECO:0000259" key="9">
    <source>
        <dbReference type="PROSITE" id="PS51671"/>
    </source>
</evidence>
<dbReference type="Proteomes" id="UP000254337">
    <property type="component" value="Chromosome"/>
</dbReference>
<evidence type="ECO:0000256" key="2">
    <source>
        <dbReference type="ARBA" id="ARBA00005025"/>
    </source>
</evidence>
<dbReference type="GO" id="GO:0003984">
    <property type="term" value="F:acetolactate synthase activity"/>
    <property type="evidence" value="ECO:0007669"/>
    <property type="project" value="UniProtKB-UniRule"/>
</dbReference>
<dbReference type="InterPro" id="IPR004789">
    <property type="entry name" value="Acetalactate_synth_ssu"/>
</dbReference>
<dbReference type="GO" id="GO:1990610">
    <property type="term" value="F:acetolactate synthase regulator activity"/>
    <property type="evidence" value="ECO:0007669"/>
    <property type="project" value="UniProtKB-UniRule"/>
</dbReference>
<feature type="domain" description="ACT" evidence="9">
    <location>
        <begin position="4"/>
        <end position="79"/>
    </location>
</feature>
<dbReference type="KEGG" id="meg:DKB62_05440"/>
<dbReference type="NCBIfam" id="TIGR00119">
    <property type="entry name" value="acolac_sm"/>
    <property type="match status" value="1"/>
</dbReference>
<comment type="similarity">
    <text evidence="3 8">Belongs to the acetolactate synthase small subunit family.</text>
</comment>
<dbReference type="OrthoDB" id="9787365at2"/>
<evidence type="ECO:0000313" key="11">
    <source>
        <dbReference type="Proteomes" id="UP000254337"/>
    </source>
</evidence>
<dbReference type="InterPro" id="IPR045865">
    <property type="entry name" value="ACT-like_dom_sf"/>
</dbReference>
<comment type="function">
    <text evidence="8">Catalyzes the conversion of 2 pyruvate molecules into acetolactate in the first common step of the biosynthetic pathway of the branched-amino acids such as leucine, isoleucine, and valine.</text>
</comment>
<evidence type="ECO:0000256" key="6">
    <source>
        <dbReference type="ARBA" id="ARBA00023304"/>
    </source>
</evidence>
<evidence type="ECO:0000256" key="1">
    <source>
        <dbReference type="ARBA" id="ARBA00004974"/>
    </source>
</evidence>
<protein>
    <recommendedName>
        <fullName evidence="8">Acetolactate synthase small subunit</fullName>
        <shortName evidence="8">AHAS</shortName>
        <shortName evidence="8">ALS</shortName>
        <ecNumber evidence="8">2.2.1.6</ecNumber>
    </recommendedName>
    <alternativeName>
        <fullName evidence="8">Acetohydroxy-acid synthase small subunit</fullName>
    </alternativeName>
</protein>
<evidence type="ECO:0000256" key="7">
    <source>
        <dbReference type="ARBA" id="ARBA00048670"/>
    </source>
</evidence>
<dbReference type="Gene3D" id="3.30.70.260">
    <property type="match status" value="1"/>
</dbReference>
<dbReference type="EC" id="2.2.1.6" evidence="8"/>
<dbReference type="PANTHER" id="PTHR30239:SF0">
    <property type="entry name" value="ACETOLACTATE SYNTHASE SMALL SUBUNIT 1, CHLOROPLASTIC"/>
    <property type="match status" value="1"/>
</dbReference>
<dbReference type="InterPro" id="IPR027271">
    <property type="entry name" value="Acetolactate_synth/TF_NikR_C"/>
</dbReference>
<dbReference type="PANTHER" id="PTHR30239">
    <property type="entry name" value="ACETOLACTATE SYNTHASE SMALL SUBUNIT"/>
    <property type="match status" value="1"/>
</dbReference>
<comment type="pathway">
    <text evidence="1 8">Amino-acid biosynthesis; L-isoleucine biosynthesis; L-isoleucine from 2-oxobutanoate: step 1/4.</text>
</comment>
<dbReference type="GO" id="GO:0009099">
    <property type="term" value="P:L-valine biosynthetic process"/>
    <property type="evidence" value="ECO:0007669"/>
    <property type="project" value="UniProtKB-UniRule"/>
</dbReference>